<dbReference type="Gene3D" id="3.40.50.300">
    <property type="entry name" value="P-loop containing nucleotide triphosphate hydrolases"/>
    <property type="match status" value="2"/>
</dbReference>
<comment type="caution">
    <text evidence="2">The sequence shown here is derived from an EMBL/GenBank/DDBJ whole genome shotgun (WGS) entry which is preliminary data.</text>
</comment>
<accession>A0A6L5YQZ4</accession>
<evidence type="ECO:0000313" key="2">
    <source>
        <dbReference type="EMBL" id="MST74830.1"/>
    </source>
</evidence>
<proteinExistence type="predicted"/>
<dbReference type="GO" id="GO:0043751">
    <property type="term" value="F:polyphosphate:AMP phosphotransferase activity"/>
    <property type="evidence" value="ECO:0007669"/>
    <property type="project" value="InterPro"/>
</dbReference>
<evidence type="ECO:0000259" key="1">
    <source>
        <dbReference type="Pfam" id="PF03976"/>
    </source>
</evidence>
<dbReference type="InterPro" id="IPR022488">
    <property type="entry name" value="PPK2-related"/>
</dbReference>
<protein>
    <submittedName>
        <fullName evidence="2">Polyphosphate:AMP phosphotransferase</fullName>
    </submittedName>
</protein>
<dbReference type="InterPro" id="IPR027417">
    <property type="entry name" value="P-loop_NTPase"/>
</dbReference>
<gene>
    <name evidence="2" type="primary">pap</name>
    <name evidence="2" type="ORF">FYJ75_07260</name>
</gene>
<dbReference type="SUPFAM" id="SSF52540">
    <property type="entry name" value="P-loop containing nucleoside triphosphate hydrolases"/>
    <property type="match status" value="2"/>
</dbReference>
<feature type="domain" description="Polyphosphate kinase-2-related" evidence="1">
    <location>
        <begin position="12"/>
        <end position="234"/>
    </location>
</feature>
<dbReference type="InterPro" id="IPR022489">
    <property type="entry name" value="PolyP_AMP_Tfrase"/>
</dbReference>
<keyword evidence="3" id="KW-1185">Reference proteome</keyword>
<name>A0A6L5YQZ4_9FIRM</name>
<sequence>MGDSKTNEIQKLSQDELKSILKNTRRTLSAQQQLIKEKHLPVIVLVEGWSASGKGTLISYLIRDLDPRFFQVIPVKSPTKEEKRKPFLCRHMTNIPEAGKFVFFDSGWMEETVFDVVDGHLSEKALAHRIHDVNIFERQLVDNGYLVLKIFVDVSKEDQEARIAKLSDSEDTSWRVNKRDLDQLKHRKKYEKAFSHFIEATNSVKAPWHVIDGSKKELVELQVCHLLVDGIDAAIQRNTLPADIPENPFKLVPMPELKDVPLDKAMTRDEYEKQLQIAQKKLKKLHNRIYNKKIPVIIAYEGWDAAGKGGNIKRLTSALDARGFVVNPIAAPDVHEKNRHFLWRFWTRLPKTGHISIFDRTWYGRVMVERLEGFCSENDWKRAYNEINEFEKNLSDWGAVIVKFWIQIDKDTQLARFHEREENPDKRWKITDEDWRNREKWDQYEDAVNEMLQKTSTTFAPWHIIESNDKLYARIQAMNIVIDALEQKIKEIG</sequence>
<dbReference type="Pfam" id="PF03976">
    <property type="entry name" value="PPK2"/>
    <property type="match status" value="2"/>
</dbReference>
<organism evidence="2 3">
    <name type="scientific">Roseburia porci</name>
    <dbReference type="NCBI Taxonomy" id="2605790"/>
    <lineage>
        <taxon>Bacteria</taxon>
        <taxon>Bacillati</taxon>
        <taxon>Bacillota</taxon>
        <taxon>Clostridia</taxon>
        <taxon>Lachnospirales</taxon>
        <taxon>Lachnospiraceae</taxon>
        <taxon>Roseburia</taxon>
    </lineage>
</organism>
<dbReference type="PANTHER" id="PTHR34383:SF3">
    <property type="entry name" value="POLYPHOSPHATE:AMP PHOSPHOTRANSFERASE"/>
    <property type="match status" value="1"/>
</dbReference>
<dbReference type="AlphaFoldDB" id="A0A6L5YQZ4"/>
<dbReference type="GO" id="GO:0006797">
    <property type="term" value="P:polyphosphate metabolic process"/>
    <property type="evidence" value="ECO:0007669"/>
    <property type="project" value="InterPro"/>
</dbReference>
<dbReference type="NCBIfam" id="TIGR03708">
    <property type="entry name" value="poly_P_AMP_trns"/>
    <property type="match status" value="1"/>
</dbReference>
<dbReference type="EMBL" id="VUNI01000010">
    <property type="protein sequence ID" value="MST74830.1"/>
    <property type="molecule type" value="Genomic_DNA"/>
</dbReference>
<dbReference type="PANTHER" id="PTHR34383">
    <property type="entry name" value="POLYPHOSPHATE:AMP PHOSPHOTRANSFERASE-RELATED"/>
    <property type="match status" value="1"/>
</dbReference>
<keyword evidence="2" id="KW-0808">Transferase</keyword>
<reference evidence="2 3" key="1">
    <citation type="submission" date="2019-08" db="EMBL/GenBank/DDBJ databases">
        <title>In-depth cultivation of the pig gut microbiome towards novel bacterial diversity and tailored functional studies.</title>
        <authorList>
            <person name="Wylensek D."/>
            <person name="Hitch T.C.A."/>
            <person name="Clavel T."/>
        </authorList>
    </citation>
    <scope>NUCLEOTIDE SEQUENCE [LARGE SCALE GENOMIC DNA]</scope>
    <source>
        <strain evidence="2 3">MUC/MUC-530-WT-4D</strain>
    </source>
</reference>
<feature type="domain" description="Polyphosphate kinase-2-related" evidence="1">
    <location>
        <begin position="267"/>
        <end position="490"/>
    </location>
</feature>
<evidence type="ECO:0000313" key="3">
    <source>
        <dbReference type="Proteomes" id="UP000474024"/>
    </source>
</evidence>
<dbReference type="Proteomes" id="UP000474024">
    <property type="component" value="Unassembled WGS sequence"/>
</dbReference>
<dbReference type="RefSeq" id="WP_154429798.1">
    <property type="nucleotide sequence ID" value="NZ_VUNI01000010.1"/>
</dbReference>